<dbReference type="PANTHER" id="PTHR20961">
    <property type="entry name" value="GLYCOSYLTRANSFERASE"/>
    <property type="match status" value="1"/>
</dbReference>
<evidence type="ECO:0000259" key="4">
    <source>
        <dbReference type="Pfam" id="PF04577"/>
    </source>
</evidence>
<feature type="domain" description="Glycosyltransferase 61 catalytic" evidence="4">
    <location>
        <begin position="12"/>
        <end position="180"/>
    </location>
</feature>
<evidence type="ECO:0000256" key="3">
    <source>
        <dbReference type="ARBA" id="ARBA00023180"/>
    </source>
</evidence>
<dbReference type="InterPro" id="IPR049625">
    <property type="entry name" value="Glyco_transf_61_cat"/>
</dbReference>
<feature type="non-terminal residue" evidence="5">
    <location>
        <position position="1"/>
    </location>
</feature>
<organism evidence="5 6">
    <name type="scientific">Caulobacter vibrioides</name>
    <name type="common">Caulobacter crescentus</name>
    <dbReference type="NCBI Taxonomy" id="155892"/>
    <lineage>
        <taxon>Bacteria</taxon>
        <taxon>Pseudomonadati</taxon>
        <taxon>Pseudomonadota</taxon>
        <taxon>Alphaproteobacteria</taxon>
        <taxon>Caulobacterales</taxon>
        <taxon>Caulobacteraceae</taxon>
        <taxon>Caulobacter</taxon>
    </lineage>
</organism>
<keyword evidence="2" id="KW-0808">Transferase</keyword>
<protein>
    <submittedName>
        <fullName evidence="5">Capsular biosynthesis protein</fullName>
    </submittedName>
</protein>
<proteinExistence type="predicted"/>
<dbReference type="InterPro" id="IPR024698">
    <property type="entry name" value="Caps_psacc_synth_Cps23fI-typ"/>
</dbReference>
<dbReference type="InterPro" id="IPR007657">
    <property type="entry name" value="Glycosyltransferase_61"/>
</dbReference>
<comment type="caution">
    <text evidence="5">The sequence shown here is derived from an EMBL/GenBank/DDBJ whole genome shotgun (WGS) entry which is preliminary data.</text>
</comment>
<keyword evidence="3" id="KW-0325">Glycoprotein</keyword>
<evidence type="ECO:0000313" key="6">
    <source>
        <dbReference type="Proteomes" id="UP000215616"/>
    </source>
</evidence>
<sequence>AVFVPWGAGFNYGHFVIDALPSILALEQAGLLHDAPLLAPRLKDWQRDLIALAAPGVTPQEIDAPAVRLGRAVFATSMDHFLHNPNGLLATLAERIVANAPQGTGARRIYLSRRGQSMRVMVDEAAFERALRARGFKIVRPETLSARAQVAMMRDAEIIVGASGAALANAVFLSRGARVIEIQPTNFTSQWVRAACRQVGVEWRGYVCASPCPARAAPLLARLRRGFRFAFRPDLNDLLGFVDAAL</sequence>
<dbReference type="Proteomes" id="UP000215616">
    <property type="component" value="Unassembled WGS sequence"/>
</dbReference>
<reference evidence="5 6" key="1">
    <citation type="submission" date="2017-03" db="EMBL/GenBank/DDBJ databases">
        <title>Lifting the veil on microbial sulfur biogeochemistry in mining wastewaters.</title>
        <authorList>
            <person name="Kantor R.S."/>
            <person name="Colenbrander Nelson T."/>
            <person name="Marshall S."/>
            <person name="Bennett D."/>
            <person name="Apte S."/>
            <person name="Camacho D."/>
            <person name="Thomas B.C."/>
            <person name="Warren L.A."/>
            <person name="Banfield J.F."/>
        </authorList>
    </citation>
    <scope>NUCLEOTIDE SEQUENCE [LARGE SCALE GENOMIC DNA]</scope>
    <source>
        <strain evidence="5">32-67-7</strain>
    </source>
</reference>
<evidence type="ECO:0000256" key="2">
    <source>
        <dbReference type="ARBA" id="ARBA00022679"/>
    </source>
</evidence>
<dbReference type="EMBL" id="NCDQ01000459">
    <property type="protein sequence ID" value="OYW98838.1"/>
    <property type="molecule type" value="Genomic_DNA"/>
</dbReference>
<name>A0A258CTN7_CAUVI</name>
<accession>A0A258CTN7</accession>
<dbReference type="AlphaFoldDB" id="A0A258CTN7"/>
<evidence type="ECO:0000256" key="1">
    <source>
        <dbReference type="ARBA" id="ARBA00022676"/>
    </source>
</evidence>
<gene>
    <name evidence="5" type="ORF">B7Z12_19105</name>
</gene>
<evidence type="ECO:0000313" key="5">
    <source>
        <dbReference type="EMBL" id="OYW98838.1"/>
    </source>
</evidence>
<dbReference type="Pfam" id="PF04577">
    <property type="entry name" value="Glyco_transf_61"/>
    <property type="match status" value="1"/>
</dbReference>
<dbReference type="GO" id="GO:0016757">
    <property type="term" value="F:glycosyltransferase activity"/>
    <property type="evidence" value="ECO:0007669"/>
    <property type="project" value="UniProtKB-KW"/>
</dbReference>
<keyword evidence="1" id="KW-0328">Glycosyltransferase</keyword>
<dbReference type="PIRSF" id="PIRSF030158">
    <property type="entry name" value="UCP030158"/>
    <property type="match status" value="1"/>
</dbReference>